<sequence>MTAGWSLIKETFRDFFEERMDGRVHVPEQLVRKWQDECIAQGIRATTHDTLIAWIARIVLSTSPAPKWRPFNIVIPIGFHALLDDTAHENVLENSFILSSLTLNPEDGNLSIASIAKQIRTMIDASRQIDNLQSAIDKQARHRFSLTYPLTKEVGSPDPWLLLSSWDAIAPDEVAAAAFTAPGKTPFISCDELKVFPMCDLTIRNLKNTLCSFKCPCGGYWLHGPLLTHAWDAAHAAVAAEMSGISNVDAGSRLIKCEHGKQKTVIKSLL</sequence>
<dbReference type="InterPro" id="IPR023213">
    <property type="entry name" value="CAT-like_dom_sf"/>
</dbReference>
<dbReference type="RefSeq" id="XP_040802445.1">
    <property type="nucleotide sequence ID" value="XM_040948523.1"/>
</dbReference>
<proteinExistence type="predicted"/>
<dbReference type="VEuPathDB" id="FungiDB:BO72DRAFT_495174"/>
<accession>A0A8G1VZ51</accession>
<protein>
    <submittedName>
        <fullName evidence="1">Uncharacterized protein</fullName>
    </submittedName>
</protein>
<gene>
    <name evidence="1" type="ORF">BO72DRAFT_495174</name>
</gene>
<dbReference type="Gene3D" id="3.30.559.10">
    <property type="entry name" value="Chloramphenicol acetyltransferase-like domain"/>
    <property type="match status" value="1"/>
</dbReference>
<dbReference type="OrthoDB" id="4432909at2759"/>
<keyword evidence="2" id="KW-1185">Reference proteome</keyword>
<dbReference type="AlphaFoldDB" id="A0A8G1VZ51"/>
<organism evidence="1 2">
    <name type="scientific">Aspergillus fijiensis CBS 313.89</name>
    <dbReference type="NCBI Taxonomy" id="1448319"/>
    <lineage>
        <taxon>Eukaryota</taxon>
        <taxon>Fungi</taxon>
        <taxon>Dikarya</taxon>
        <taxon>Ascomycota</taxon>
        <taxon>Pezizomycotina</taxon>
        <taxon>Eurotiomycetes</taxon>
        <taxon>Eurotiomycetidae</taxon>
        <taxon>Eurotiales</taxon>
        <taxon>Aspergillaceae</taxon>
        <taxon>Aspergillus</taxon>
    </lineage>
</organism>
<dbReference type="EMBL" id="KZ824637">
    <property type="protein sequence ID" value="RAK78435.1"/>
    <property type="molecule type" value="Genomic_DNA"/>
</dbReference>
<name>A0A8G1VZ51_9EURO</name>
<reference evidence="1 2" key="1">
    <citation type="submission" date="2018-02" db="EMBL/GenBank/DDBJ databases">
        <title>The genomes of Aspergillus section Nigri reveals drivers in fungal speciation.</title>
        <authorList>
            <consortium name="DOE Joint Genome Institute"/>
            <person name="Vesth T.C."/>
            <person name="Nybo J."/>
            <person name="Theobald S."/>
            <person name="Brandl J."/>
            <person name="Frisvad J.C."/>
            <person name="Nielsen K.F."/>
            <person name="Lyhne E.K."/>
            <person name="Kogle M.E."/>
            <person name="Kuo A."/>
            <person name="Riley R."/>
            <person name="Clum A."/>
            <person name="Nolan M."/>
            <person name="Lipzen A."/>
            <person name="Salamov A."/>
            <person name="Henrissat B."/>
            <person name="Wiebenga A."/>
            <person name="De vries R.P."/>
            <person name="Grigoriev I.V."/>
            <person name="Mortensen U.H."/>
            <person name="Andersen M.R."/>
            <person name="Baker S.E."/>
        </authorList>
    </citation>
    <scope>NUCLEOTIDE SEQUENCE [LARGE SCALE GENOMIC DNA]</scope>
    <source>
        <strain evidence="1 2">CBS 313.89</strain>
    </source>
</reference>
<evidence type="ECO:0000313" key="1">
    <source>
        <dbReference type="EMBL" id="RAK78435.1"/>
    </source>
</evidence>
<dbReference type="GeneID" id="63865856"/>
<evidence type="ECO:0000313" key="2">
    <source>
        <dbReference type="Proteomes" id="UP000249789"/>
    </source>
</evidence>
<dbReference type="Proteomes" id="UP000249789">
    <property type="component" value="Unassembled WGS sequence"/>
</dbReference>